<dbReference type="PANTHER" id="PTHR46082">
    <property type="entry name" value="ATP/GTP-BINDING PROTEIN-RELATED"/>
    <property type="match status" value="1"/>
</dbReference>
<feature type="domain" description="NB-ARC" evidence="1">
    <location>
        <begin position="224"/>
        <end position="388"/>
    </location>
</feature>
<name>A0A2J6PT81_9HELO</name>
<sequence>MDPLTVLGAASSAAQLLQQGTQIVKFLYDLRLKMKEASEQIQRQSFQVEQLFLFLELFLRNASLQKDSVVLVLDTCLQRCQELQSYLDDMSPDKAKGRLSKFRKAFKSVVKEHDTAVLFDSLEREKTSLMLCIQEIDSSLLRNIDVDTSDIKTGLGNLAPVVNDTAHHMTTVANTMPGISKQVTEIHTAVTQLTSNSGPKVLPSNPNDYYLVPSRRIRDFVGREDVLTRIETGFSRGTTPRIVVVRGLGGQGKTQIALRYCYQAQSNGIRAIFWVDAMSENSVIKSFTSISNCIKHPGQVLHDSPESRARFVLEKLRTWPEAWLVVFDNYDDPSAFNIRDFIPEAREHGFVLVTSRHADTDDLADSGNAIELQSLPEKDALSLLFKQSRATTSESTLKHGIIIVERLGYHALAIRQAGSYISLHKIELHQFMDRYQQQRSRVQILNQTPQMSEYRRKLDGGFADAKETALSVFTTWELTFQQLQAMDTEERHREHIMTLFAFFDGKDISEELFQATCTEGATTTEYTRSYLGSSMDVSGHWVHENFVGTLIDLTQLSLVQSWSQDESDVCHLTLHPLIKDWIRLRTDIMTCRNHSILAARILANLLQNSMDSSKYFQLSLSAQQTILLHLDTYYENLAIIGMDTNPRALPSEYGDFENSEYWFHAFLSQNGQKSKAAEIGQRLATWHEQKFGPDHNYTIISLHNLARSLADVGKNREAEEIHRRVLKFRERMLGPEHPDTLSSSHELAHVLQEQGKYKGAGDILWRIIPISKRVLGLDHPETLTQ</sequence>
<dbReference type="GO" id="GO:0043531">
    <property type="term" value="F:ADP binding"/>
    <property type="evidence" value="ECO:0007669"/>
    <property type="project" value="InterPro"/>
</dbReference>
<organism evidence="2 3">
    <name type="scientific">Hyaloscypha hepaticicola</name>
    <dbReference type="NCBI Taxonomy" id="2082293"/>
    <lineage>
        <taxon>Eukaryota</taxon>
        <taxon>Fungi</taxon>
        <taxon>Dikarya</taxon>
        <taxon>Ascomycota</taxon>
        <taxon>Pezizomycotina</taxon>
        <taxon>Leotiomycetes</taxon>
        <taxon>Helotiales</taxon>
        <taxon>Hyaloscyphaceae</taxon>
        <taxon>Hyaloscypha</taxon>
    </lineage>
</organism>
<keyword evidence="3" id="KW-1185">Reference proteome</keyword>
<dbReference type="InterPro" id="IPR011990">
    <property type="entry name" value="TPR-like_helical_dom_sf"/>
</dbReference>
<dbReference type="Gene3D" id="3.40.50.300">
    <property type="entry name" value="P-loop containing nucleotide triphosphate hydrolases"/>
    <property type="match status" value="1"/>
</dbReference>
<dbReference type="InterPro" id="IPR027417">
    <property type="entry name" value="P-loop_NTPase"/>
</dbReference>
<gene>
    <name evidence="2" type="ORF">NA56DRAFT_708120</name>
</gene>
<protein>
    <recommendedName>
        <fullName evidence="1">NB-ARC domain-containing protein</fullName>
    </recommendedName>
</protein>
<dbReference type="Proteomes" id="UP000235672">
    <property type="component" value="Unassembled WGS sequence"/>
</dbReference>
<dbReference type="PANTHER" id="PTHR46082:SF6">
    <property type="entry name" value="AAA+ ATPASE DOMAIN-CONTAINING PROTEIN-RELATED"/>
    <property type="match status" value="1"/>
</dbReference>
<accession>A0A2J6PT81</accession>
<evidence type="ECO:0000313" key="3">
    <source>
        <dbReference type="Proteomes" id="UP000235672"/>
    </source>
</evidence>
<dbReference type="InterPro" id="IPR053137">
    <property type="entry name" value="NLR-like"/>
</dbReference>
<dbReference type="AlphaFoldDB" id="A0A2J6PT81"/>
<proteinExistence type="predicted"/>
<dbReference type="STRING" id="1745343.A0A2J6PT81"/>
<evidence type="ECO:0000313" key="2">
    <source>
        <dbReference type="EMBL" id="PMD17237.1"/>
    </source>
</evidence>
<dbReference type="OrthoDB" id="626167at2759"/>
<reference evidence="2 3" key="1">
    <citation type="submission" date="2016-05" db="EMBL/GenBank/DDBJ databases">
        <title>A degradative enzymes factory behind the ericoid mycorrhizal symbiosis.</title>
        <authorList>
            <consortium name="DOE Joint Genome Institute"/>
            <person name="Martino E."/>
            <person name="Morin E."/>
            <person name="Grelet G."/>
            <person name="Kuo A."/>
            <person name="Kohler A."/>
            <person name="Daghino S."/>
            <person name="Barry K."/>
            <person name="Choi C."/>
            <person name="Cichocki N."/>
            <person name="Clum A."/>
            <person name="Copeland A."/>
            <person name="Hainaut M."/>
            <person name="Haridas S."/>
            <person name="Labutti K."/>
            <person name="Lindquist E."/>
            <person name="Lipzen A."/>
            <person name="Khouja H.-R."/>
            <person name="Murat C."/>
            <person name="Ohm R."/>
            <person name="Olson A."/>
            <person name="Spatafora J."/>
            <person name="Veneault-Fourrey C."/>
            <person name="Henrissat B."/>
            <person name="Grigoriev I."/>
            <person name="Martin F."/>
            <person name="Perotto S."/>
        </authorList>
    </citation>
    <scope>NUCLEOTIDE SEQUENCE [LARGE SCALE GENOMIC DNA]</scope>
    <source>
        <strain evidence="2 3">UAMH 7357</strain>
    </source>
</reference>
<dbReference type="EMBL" id="KZ613501">
    <property type="protein sequence ID" value="PMD17237.1"/>
    <property type="molecule type" value="Genomic_DNA"/>
</dbReference>
<dbReference type="Pfam" id="PF00931">
    <property type="entry name" value="NB-ARC"/>
    <property type="match status" value="1"/>
</dbReference>
<evidence type="ECO:0000259" key="1">
    <source>
        <dbReference type="Pfam" id="PF00931"/>
    </source>
</evidence>
<dbReference type="Pfam" id="PF13374">
    <property type="entry name" value="TPR_10"/>
    <property type="match status" value="2"/>
</dbReference>
<dbReference type="SUPFAM" id="SSF52540">
    <property type="entry name" value="P-loop containing nucleoside triphosphate hydrolases"/>
    <property type="match status" value="1"/>
</dbReference>
<dbReference type="Gene3D" id="1.25.40.10">
    <property type="entry name" value="Tetratricopeptide repeat domain"/>
    <property type="match status" value="1"/>
</dbReference>
<dbReference type="SUPFAM" id="SSF48452">
    <property type="entry name" value="TPR-like"/>
    <property type="match status" value="1"/>
</dbReference>
<dbReference type="InterPro" id="IPR002182">
    <property type="entry name" value="NB-ARC"/>
</dbReference>